<evidence type="ECO:0000313" key="9">
    <source>
        <dbReference type="Proteomes" id="UP000193560"/>
    </source>
</evidence>
<dbReference type="Proteomes" id="UP000193560">
    <property type="component" value="Unassembled WGS sequence"/>
</dbReference>
<dbReference type="GO" id="GO:0005654">
    <property type="term" value="C:nucleoplasm"/>
    <property type="evidence" value="ECO:0007669"/>
    <property type="project" value="TreeGrafter"/>
</dbReference>
<protein>
    <submittedName>
        <fullName evidence="8">Uncharacterized protein</fullName>
    </submittedName>
</protein>
<dbReference type="GO" id="GO:0034080">
    <property type="term" value="P:CENP-A containing chromatin assembly"/>
    <property type="evidence" value="ECO:0007669"/>
    <property type="project" value="InterPro"/>
</dbReference>
<dbReference type="PANTHER" id="PTHR46790">
    <property type="entry name" value="CENTROMERE PROTEIN N"/>
    <property type="match status" value="1"/>
</dbReference>
<dbReference type="Pfam" id="PF05238">
    <property type="entry name" value="CENP-N"/>
    <property type="match status" value="1"/>
</dbReference>
<dbReference type="GO" id="GO:0007059">
    <property type="term" value="P:chromosome segregation"/>
    <property type="evidence" value="ECO:0007669"/>
    <property type="project" value="InterPro"/>
</dbReference>
<dbReference type="STRING" id="90262.A0A1X2I4C4"/>
<keyword evidence="6" id="KW-0137">Centromere</keyword>
<feature type="compositionally biased region" description="Low complexity" evidence="7">
    <location>
        <begin position="150"/>
        <end position="160"/>
    </location>
</feature>
<comment type="caution">
    <text evidence="8">The sequence shown here is derived from an EMBL/GenBank/DDBJ whole genome shotgun (WGS) entry which is preliminary data.</text>
</comment>
<organism evidence="8 9">
    <name type="scientific">Absidia repens</name>
    <dbReference type="NCBI Taxonomy" id="90262"/>
    <lineage>
        <taxon>Eukaryota</taxon>
        <taxon>Fungi</taxon>
        <taxon>Fungi incertae sedis</taxon>
        <taxon>Mucoromycota</taxon>
        <taxon>Mucoromycotina</taxon>
        <taxon>Mucoromycetes</taxon>
        <taxon>Mucorales</taxon>
        <taxon>Cunninghamellaceae</taxon>
        <taxon>Absidia</taxon>
    </lineage>
</organism>
<evidence type="ECO:0000256" key="6">
    <source>
        <dbReference type="ARBA" id="ARBA00023328"/>
    </source>
</evidence>
<feature type="region of interest" description="Disordered" evidence="7">
    <location>
        <begin position="145"/>
        <end position="179"/>
    </location>
</feature>
<dbReference type="AlphaFoldDB" id="A0A1X2I4C4"/>
<accession>A0A1X2I4C4</accession>
<evidence type="ECO:0000313" key="8">
    <source>
        <dbReference type="EMBL" id="ORZ09169.1"/>
    </source>
</evidence>
<keyword evidence="9" id="KW-1185">Reference proteome</keyword>
<dbReference type="InterPro" id="IPR007902">
    <property type="entry name" value="Chl4/mis15/CENP-N"/>
</dbReference>
<dbReference type="InterPro" id="IPR052011">
    <property type="entry name" value="CENP-NAC/CAD_complex"/>
</dbReference>
<name>A0A1X2I4C4_9FUNG</name>
<dbReference type="EMBL" id="MCGE01000028">
    <property type="protein sequence ID" value="ORZ09169.1"/>
    <property type="molecule type" value="Genomic_DNA"/>
</dbReference>
<comment type="similarity">
    <text evidence="3">Belongs to the CENP-N/CHL4 family.</text>
</comment>
<gene>
    <name evidence="8" type="ORF">BCR42DRAFT_423870</name>
</gene>
<feature type="region of interest" description="Disordered" evidence="7">
    <location>
        <begin position="293"/>
        <end position="335"/>
    </location>
</feature>
<keyword evidence="4" id="KW-0158">Chromosome</keyword>
<proteinExistence type="inferred from homology"/>
<evidence type="ECO:0000256" key="7">
    <source>
        <dbReference type="SAM" id="MobiDB-lite"/>
    </source>
</evidence>
<reference evidence="8 9" key="1">
    <citation type="submission" date="2016-07" db="EMBL/GenBank/DDBJ databases">
        <title>Pervasive Adenine N6-methylation of Active Genes in Fungi.</title>
        <authorList>
            <consortium name="DOE Joint Genome Institute"/>
            <person name="Mondo S.J."/>
            <person name="Dannebaum R.O."/>
            <person name="Kuo R.C."/>
            <person name="Labutti K."/>
            <person name="Haridas S."/>
            <person name="Kuo A."/>
            <person name="Salamov A."/>
            <person name="Ahrendt S.R."/>
            <person name="Lipzen A."/>
            <person name="Sullivan W."/>
            <person name="Andreopoulos W.B."/>
            <person name="Clum A."/>
            <person name="Lindquist E."/>
            <person name="Daum C."/>
            <person name="Ramamoorthy G.K."/>
            <person name="Gryganskyi A."/>
            <person name="Culley D."/>
            <person name="Magnuson J.K."/>
            <person name="James T.Y."/>
            <person name="O'Malley M.A."/>
            <person name="Stajich J.E."/>
            <person name="Spatafora J.W."/>
            <person name="Visel A."/>
            <person name="Grigoriev I.V."/>
        </authorList>
    </citation>
    <scope>NUCLEOTIDE SEQUENCE [LARGE SCALE GENOMIC DNA]</scope>
    <source>
        <strain evidence="8 9">NRRL 1336</strain>
    </source>
</reference>
<evidence type="ECO:0000256" key="1">
    <source>
        <dbReference type="ARBA" id="ARBA00004123"/>
    </source>
</evidence>
<evidence type="ECO:0000256" key="5">
    <source>
        <dbReference type="ARBA" id="ARBA00023242"/>
    </source>
</evidence>
<sequence>MKLTAHHNQTLNYSLSVATVRQKLQAYLGRFFKCYVHGMAKLDQYTVWYKIWMFEDQVGTLQHQSAIVVHFYNTEYFLVSCQSKVKISYLEQAIVATFGAGGLKKQSLTNGTLEELSTIIENRKSLGVFNQFRYMKHDPIQNPLNFGRLSSATTTSSSKNESNDDESARDSITADGDNNEQQSMITSMSQLAQIHQNQYTKFAFITTKEERRRIIPIQADKVNQRYDSVEQVFGNYPLEGLGLLNIKLQQPVTPVLLDHGIQIQDEKRGKKPAEIKHDKHDDLMTKFFRDEDDEEMNQSFQTDGDSMEHKHGDGSGNESDDSEDNDLKLNPTTDETSDDLYSLTMGIKCTGTNVMAGLRDLALHGFMDPPYPPWMTDLVASGASRVFITETKMRLDAVV</sequence>
<dbReference type="PANTHER" id="PTHR46790:SF1">
    <property type="entry name" value="CENTROMERE PROTEIN N"/>
    <property type="match status" value="1"/>
</dbReference>
<comment type="subcellular location">
    <subcellularLocation>
        <location evidence="2">Chromosome</location>
        <location evidence="2">Centromere</location>
    </subcellularLocation>
    <subcellularLocation>
        <location evidence="1">Nucleus</location>
    </subcellularLocation>
</comment>
<evidence type="ECO:0000256" key="4">
    <source>
        <dbReference type="ARBA" id="ARBA00022454"/>
    </source>
</evidence>
<dbReference type="OrthoDB" id="6585699at2759"/>
<dbReference type="GO" id="GO:0000775">
    <property type="term" value="C:chromosome, centromeric region"/>
    <property type="evidence" value="ECO:0007669"/>
    <property type="project" value="UniProtKB-SubCell"/>
</dbReference>
<evidence type="ECO:0000256" key="2">
    <source>
        <dbReference type="ARBA" id="ARBA00004584"/>
    </source>
</evidence>
<keyword evidence="5" id="KW-0539">Nucleus</keyword>
<evidence type="ECO:0000256" key="3">
    <source>
        <dbReference type="ARBA" id="ARBA00005566"/>
    </source>
</evidence>